<dbReference type="STRING" id="341454.A0A4S2N1L1"/>
<dbReference type="SMART" id="SM00879">
    <property type="entry name" value="Brix"/>
    <property type="match status" value="1"/>
</dbReference>
<dbReference type="OrthoDB" id="1638493at2759"/>
<evidence type="ECO:0000259" key="6">
    <source>
        <dbReference type="PROSITE" id="PS50833"/>
    </source>
</evidence>
<evidence type="ECO:0000313" key="8">
    <source>
        <dbReference type="Proteomes" id="UP000298138"/>
    </source>
</evidence>
<dbReference type="InterPro" id="IPR026532">
    <property type="entry name" value="BRX1"/>
</dbReference>
<keyword evidence="4" id="KW-0539">Nucleus</keyword>
<comment type="subcellular location">
    <subcellularLocation>
        <location evidence="1">Nucleus</location>
        <location evidence="1">Nucleolus</location>
    </subcellularLocation>
</comment>
<proteinExistence type="inferred from homology"/>
<dbReference type="PANTHER" id="PTHR13634:SF0">
    <property type="entry name" value="RIBOSOME BIOGENESIS PROTEIN BRX1 HOMOLOG"/>
    <property type="match status" value="1"/>
</dbReference>
<keyword evidence="8" id="KW-1185">Reference proteome</keyword>
<dbReference type="InterPro" id="IPR007109">
    <property type="entry name" value="Brix"/>
</dbReference>
<dbReference type="Proteomes" id="UP000298138">
    <property type="component" value="Unassembled WGS sequence"/>
</dbReference>
<dbReference type="Pfam" id="PF04427">
    <property type="entry name" value="Brix"/>
    <property type="match status" value="1"/>
</dbReference>
<protein>
    <submittedName>
        <fullName evidence="7">Brix-domain-containing protein</fullName>
    </submittedName>
</protein>
<gene>
    <name evidence="7" type="ORF">EX30DRAFT_339095</name>
</gene>
<dbReference type="GO" id="GO:0019843">
    <property type="term" value="F:rRNA binding"/>
    <property type="evidence" value="ECO:0007669"/>
    <property type="project" value="InterPro"/>
</dbReference>
<dbReference type="AlphaFoldDB" id="A0A4S2N1L1"/>
<dbReference type="SUPFAM" id="SSF52954">
    <property type="entry name" value="Class II aaRS ABD-related"/>
    <property type="match status" value="1"/>
</dbReference>
<feature type="region of interest" description="Disordered" evidence="5">
    <location>
        <begin position="1"/>
        <end position="25"/>
    </location>
</feature>
<feature type="compositionally biased region" description="Acidic residues" evidence="5">
    <location>
        <begin position="198"/>
        <end position="207"/>
    </location>
</feature>
<dbReference type="GO" id="GO:0005730">
    <property type="term" value="C:nucleolus"/>
    <property type="evidence" value="ECO:0007669"/>
    <property type="project" value="UniProtKB-SubCell"/>
</dbReference>
<sequence length="307" mass="35056">MASLFRKMTTDADAEPSSSDKPDNKQRVLVLSSRGVTFRHRHLLNDLVALLPHSRKDAKLDTKSQLHLLNEVAELYNCNGVLFFEARKRQDLYMWLSRVPNGPCVKFHVQNLHTMSELNFTGNALKGSRAIVSFDAGFDTTPATSLMKELLLQTFSVPKSARRVKPFVDRVLSFHWADGKVWVRHYQILVTKATITDDSDEDEEMEEPTSKKGKKRHEEKTELVEIGPRFVMTPIVILEGSFGGPVVYENKEFVSPNAVRAAIREKRAKSHGRREDQRLKRTVKRKELDQENKVRKAGEIDEAVLFA</sequence>
<dbReference type="GO" id="GO:0000027">
    <property type="term" value="P:ribosomal large subunit assembly"/>
    <property type="evidence" value="ECO:0007669"/>
    <property type="project" value="TreeGrafter"/>
</dbReference>
<evidence type="ECO:0000256" key="2">
    <source>
        <dbReference type="ARBA" id="ARBA00006369"/>
    </source>
</evidence>
<organism evidence="7 8">
    <name type="scientific">Ascodesmis nigricans</name>
    <dbReference type="NCBI Taxonomy" id="341454"/>
    <lineage>
        <taxon>Eukaryota</taxon>
        <taxon>Fungi</taxon>
        <taxon>Dikarya</taxon>
        <taxon>Ascomycota</taxon>
        <taxon>Pezizomycotina</taxon>
        <taxon>Pezizomycetes</taxon>
        <taxon>Pezizales</taxon>
        <taxon>Ascodesmidaceae</taxon>
        <taxon>Ascodesmis</taxon>
    </lineage>
</organism>
<keyword evidence="3" id="KW-0690">Ribosome biogenesis</keyword>
<dbReference type="PANTHER" id="PTHR13634">
    <property type="entry name" value="RIBOSOME BIOGENESIS PROTEIN BRIX"/>
    <property type="match status" value="1"/>
</dbReference>
<feature type="domain" description="Brix" evidence="6">
    <location>
        <begin position="26"/>
        <end position="243"/>
    </location>
</feature>
<feature type="region of interest" description="Disordered" evidence="5">
    <location>
        <begin position="198"/>
        <end position="219"/>
    </location>
</feature>
<dbReference type="InParanoid" id="A0A4S2N1L1"/>
<name>A0A4S2N1L1_9PEZI</name>
<evidence type="ECO:0000256" key="4">
    <source>
        <dbReference type="ARBA" id="ARBA00023242"/>
    </source>
</evidence>
<accession>A0A4S2N1L1</accession>
<evidence type="ECO:0000313" key="7">
    <source>
        <dbReference type="EMBL" id="TGZ82814.1"/>
    </source>
</evidence>
<dbReference type="PROSITE" id="PS50833">
    <property type="entry name" value="BRIX"/>
    <property type="match status" value="1"/>
</dbReference>
<reference evidence="7 8" key="1">
    <citation type="submission" date="2019-04" db="EMBL/GenBank/DDBJ databases">
        <title>Comparative genomics and transcriptomics to analyze fruiting body development in filamentous ascomycetes.</title>
        <authorList>
            <consortium name="DOE Joint Genome Institute"/>
            <person name="Lutkenhaus R."/>
            <person name="Traeger S."/>
            <person name="Breuer J."/>
            <person name="Kuo A."/>
            <person name="Lipzen A."/>
            <person name="Pangilinan J."/>
            <person name="Dilworth D."/>
            <person name="Sandor L."/>
            <person name="Poggeler S."/>
            <person name="Barry K."/>
            <person name="Grigoriev I.V."/>
            <person name="Nowrousian M."/>
        </authorList>
    </citation>
    <scope>NUCLEOTIDE SEQUENCE [LARGE SCALE GENOMIC DNA]</scope>
    <source>
        <strain evidence="7 8">CBS 389.68</strain>
    </source>
</reference>
<dbReference type="FunCoup" id="A0A4S2N1L1">
    <property type="interactions" value="1112"/>
</dbReference>
<comment type="similarity">
    <text evidence="2">Belongs to the BRX1 family.</text>
</comment>
<dbReference type="GO" id="GO:0006364">
    <property type="term" value="P:rRNA processing"/>
    <property type="evidence" value="ECO:0007669"/>
    <property type="project" value="InterPro"/>
</dbReference>
<evidence type="ECO:0000256" key="1">
    <source>
        <dbReference type="ARBA" id="ARBA00004604"/>
    </source>
</evidence>
<evidence type="ECO:0000256" key="5">
    <source>
        <dbReference type="SAM" id="MobiDB-lite"/>
    </source>
</evidence>
<evidence type="ECO:0000256" key="3">
    <source>
        <dbReference type="ARBA" id="ARBA00022517"/>
    </source>
</evidence>
<dbReference type="EMBL" id="ML220114">
    <property type="protein sequence ID" value="TGZ82814.1"/>
    <property type="molecule type" value="Genomic_DNA"/>
</dbReference>